<dbReference type="OrthoDB" id="192832at2759"/>
<evidence type="ECO:0000313" key="7">
    <source>
        <dbReference type="EMBL" id="KAF9524068.1"/>
    </source>
</evidence>
<evidence type="ECO:0000256" key="2">
    <source>
        <dbReference type="ARBA" id="ARBA00022801"/>
    </source>
</evidence>
<dbReference type="PANTHER" id="PTHR10963:SF24">
    <property type="entry name" value="GLYCOSIDASE C21B10.07-RELATED"/>
    <property type="match status" value="1"/>
</dbReference>
<dbReference type="Gene3D" id="2.60.120.200">
    <property type="match status" value="1"/>
</dbReference>
<evidence type="ECO:0000256" key="1">
    <source>
        <dbReference type="ARBA" id="ARBA00006865"/>
    </source>
</evidence>
<keyword evidence="5" id="KW-0732">Signal</keyword>
<dbReference type="CDD" id="cd02181">
    <property type="entry name" value="GH16_fungal_Lam16A_glucanase"/>
    <property type="match status" value="1"/>
</dbReference>
<evidence type="ECO:0000259" key="6">
    <source>
        <dbReference type="PROSITE" id="PS51762"/>
    </source>
</evidence>
<dbReference type="InterPro" id="IPR050546">
    <property type="entry name" value="Glycosyl_Hydrlase_16"/>
</dbReference>
<protein>
    <submittedName>
        <fullName evidence="7">Concanavalin A-like lectin/glucanase domain-containing protein</fullName>
    </submittedName>
</protein>
<feature type="region of interest" description="Disordered" evidence="4">
    <location>
        <begin position="91"/>
        <end position="145"/>
    </location>
</feature>
<keyword evidence="3" id="KW-0326">Glycosidase</keyword>
<dbReference type="PROSITE" id="PS51762">
    <property type="entry name" value="GH16_2"/>
    <property type="match status" value="1"/>
</dbReference>
<accession>A0A9P6E7Z8</accession>
<keyword evidence="2" id="KW-0378">Hydrolase</keyword>
<proteinExistence type="inferred from homology"/>
<evidence type="ECO:0000313" key="8">
    <source>
        <dbReference type="Proteomes" id="UP000807306"/>
    </source>
</evidence>
<sequence length="450" mass="47685">MMFSLPSTFLTILFTTLIIIAEDATATVAGARSIHPIQHTLVRRAVRNLHRHAADQTHSLAKDLRMAFGGILPRANDPNADSGHHVYCKMGRKQTPFSTPPSSDGNSTTTAVGGAASTTKKGGPKTTTTKGGSAPTATNAPTSSWKLTESHAGSSFFDGWNFFTGGDPTNGIVDYIDEGTARGNGLLEVNSAGNAVMRVETTPVVTGTRKSVRISSKTSFNGGLFIMDSVHMPSGCGSWPAFWTNGPHWPFNGEIDIIEGVHDYTNNQATIHTDVGCTLASKSPTSLAISGSLVAGTNCAANETGNQGCGIRAATSNSFGAGFNSAGGGVYAMKWDSTGIAIYFFPRNSIPDDINNEAPNPDSWGLPQARWPATTCDPFKFFVDHVAIFDTTLCGDWASGVWNAAGIPGQEQSCAQRTGVSTCEAFVRGNGNSFQDAYWEVKYVKMFAQK</sequence>
<evidence type="ECO:0000256" key="4">
    <source>
        <dbReference type="SAM" id="MobiDB-lite"/>
    </source>
</evidence>
<dbReference type="GO" id="GO:0004553">
    <property type="term" value="F:hydrolase activity, hydrolyzing O-glycosyl compounds"/>
    <property type="evidence" value="ECO:0007669"/>
    <property type="project" value="InterPro"/>
</dbReference>
<feature type="signal peptide" evidence="5">
    <location>
        <begin position="1"/>
        <end position="26"/>
    </location>
</feature>
<feature type="domain" description="GH16" evidence="6">
    <location>
        <begin position="135"/>
        <end position="406"/>
    </location>
</feature>
<keyword evidence="8" id="KW-1185">Reference proteome</keyword>
<gene>
    <name evidence="7" type="ORF">CPB83DRAFT_861838</name>
</gene>
<evidence type="ECO:0000256" key="5">
    <source>
        <dbReference type="SAM" id="SignalP"/>
    </source>
</evidence>
<dbReference type="InterPro" id="IPR000757">
    <property type="entry name" value="Beta-glucanase-like"/>
</dbReference>
<dbReference type="InterPro" id="IPR013320">
    <property type="entry name" value="ConA-like_dom_sf"/>
</dbReference>
<feature type="compositionally biased region" description="Low complexity" evidence="4">
    <location>
        <begin position="108"/>
        <end position="138"/>
    </location>
</feature>
<dbReference type="Proteomes" id="UP000807306">
    <property type="component" value="Unassembled WGS sequence"/>
</dbReference>
<comment type="caution">
    <text evidence="7">The sequence shown here is derived from an EMBL/GenBank/DDBJ whole genome shotgun (WGS) entry which is preliminary data.</text>
</comment>
<dbReference type="Pfam" id="PF26113">
    <property type="entry name" value="GH16_XgeA"/>
    <property type="match status" value="1"/>
</dbReference>
<dbReference type="EMBL" id="MU157905">
    <property type="protein sequence ID" value="KAF9524068.1"/>
    <property type="molecule type" value="Genomic_DNA"/>
</dbReference>
<dbReference type="GO" id="GO:0009251">
    <property type="term" value="P:glucan catabolic process"/>
    <property type="evidence" value="ECO:0007669"/>
    <property type="project" value="TreeGrafter"/>
</dbReference>
<dbReference type="AlphaFoldDB" id="A0A9P6E7Z8"/>
<dbReference type="SUPFAM" id="SSF49899">
    <property type="entry name" value="Concanavalin A-like lectins/glucanases"/>
    <property type="match status" value="1"/>
</dbReference>
<reference evidence="7" key="1">
    <citation type="submission" date="2020-11" db="EMBL/GenBank/DDBJ databases">
        <authorList>
            <consortium name="DOE Joint Genome Institute"/>
            <person name="Ahrendt S."/>
            <person name="Riley R."/>
            <person name="Andreopoulos W."/>
            <person name="Labutti K."/>
            <person name="Pangilinan J."/>
            <person name="Ruiz-Duenas F.J."/>
            <person name="Barrasa J.M."/>
            <person name="Sanchez-Garcia M."/>
            <person name="Camarero S."/>
            <person name="Miyauchi S."/>
            <person name="Serrano A."/>
            <person name="Linde D."/>
            <person name="Babiker R."/>
            <person name="Drula E."/>
            <person name="Ayuso-Fernandez I."/>
            <person name="Pacheco R."/>
            <person name="Padilla G."/>
            <person name="Ferreira P."/>
            <person name="Barriuso J."/>
            <person name="Kellner H."/>
            <person name="Castanera R."/>
            <person name="Alfaro M."/>
            <person name="Ramirez L."/>
            <person name="Pisabarro A.G."/>
            <person name="Kuo A."/>
            <person name="Tritt A."/>
            <person name="Lipzen A."/>
            <person name="He G."/>
            <person name="Yan M."/>
            <person name="Ng V."/>
            <person name="Cullen D."/>
            <person name="Martin F."/>
            <person name="Rosso M.-N."/>
            <person name="Henrissat B."/>
            <person name="Hibbett D."/>
            <person name="Martinez A.T."/>
            <person name="Grigoriev I.V."/>
        </authorList>
    </citation>
    <scope>NUCLEOTIDE SEQUENCE</scope>
    <source>
        <strain evidence="7">CBS 506.95</strain>
    </source>
</reference>
<comment type="similarity">
    <text evidence="1">Belongs to the glycosyl hydrolase 16 family.</text>
</comment>
<feature type="chain" id="PRO_5040307477" evidence="5">
    <location>
        <begin position="27"/>
        <end position="450"/>
    </location>
</feature>
<name>A0A9P6E7Z8_9AGAR</name>
<feature type="compositionally biased region" description="Polar residues" evidence="4">
    <location>
        <begin position="95"/>
        <end position="107"/>
    </location>
</feature>
<evidence type="ECO:0000256" key="3">
    <source>
        <dbReference type="ARBA" id="ARBA00023295"/>
    </source>
</evidence>
<dbReference type="FunFam" id="2.60.120.200:FF:000114">
    <property type="entry name" value="Probable endo-1,3(4)-beta-glucanase NFIA_089530"/>
    <property type="match status" value="1"/>
</dbReference>
<organism evidence="7 8">
    <name type="scientific">Crepidotus variabilis</name>
    <dbReference type="NCBI Taxonomy" id="179855"/>
    <lineage>
        <taxon>Eukaryota</taxon>
        <taxon>Fungi</taxon>
        <taxon>Dikarya</taxon>
        <taxon>Basidiomycota</taxon>
        <taxon>Agaricomycotina</taxon>
        <taxon>Agaricomycetes</taxon>
        <taxon>Agaricomycetidae</taxon>
        <taxon>Agaricales</taxon>
        <taxon>Agaricineae</taxon>
        <taxon>Crepidotaceae</taxon>
        <taxon>Crepidotus</taxon>
    </lineage>
</organism>
<dbReference type="PANTHER" id="PTHR10963">
    <property type="entry name" value="GLYCOSYL HYDROLASE-RELATED"/>
    <property type="match status" value="1"/>
</dbReference>